<evidence type="ECO:0000313" key="9">
    <source>
        <dbReference type="Proteomes" id="UP000716322"/>
    </source>
</evidence>
<dbReference type="Pfam" id="PF01292">
    <property type="entry name" value="Ni_hydr_CYTB"/>
    <property type="match status" value="1"/>
</dbReference>
<dbReference type="SUPFAM" id="SSF81342">
    <property type="entry name" value="Transmembrane di-heme cytochromes"/>
    <property type="match status" value="1"/>
</dbReference>
<dbReference type="Gene3D" id="1.20.950.20">
    <property type="entry name" value="Transmembrane di-heme cytochromes, Chain C"/>
    <property type="match status" value="1"/>
</dbReference>
<keyword evidence="9" id="KW-1185">Reference proteome</keyword>
<evidence type="ECO:0000256" key="1">
    <source>
        <dbReference type="ARBA" id="ARBA00004651"/>
    </source>
</evidence>
<feature type="transmembrane region" description="Helical" evidence="6">
    <location>
        <begin position="105"/>
        <end position="128"/>
    </location>
</feature>
<protein>
    <submittedName>
        <fullName evidence="8">Cytochrome B</fullName>
    </submittedName>
</protein>
<keyword evidence="3 6" id="KW-0812">Transmembrane</keyword>
<feature type="transmembrane region" description="Helical" evidence="6">
    <location>
        <begin position="188"/>
        <end position="205"/>
    </location>
</feature>
<dbReference type="InterPro" id="IPR051542">
    <property type="entry name" value="Hydrogenase_cytochrome"/>
</dbReference>
<dbReference type="RefSeq" id="WP_166857890.1">
    <property type="nucleotide sequence ID" value="NZ_JAAQOM010000003.1"/>
</dbReference>
<dbReference type="PANTHER" id="PTHR30485:SF2">
    <property type="entry name" value="BLL0597 PROTEIN"/>
    <property type="match status" value="1"/>
</dbReference>
<sequence length="232" mass="24778">MNDSSLLSRHGKVLVWDLPVRVFHWLLAASFAGAWLTAEHERWRLLHVTLGCTVLALVVLRIAWGLFGTRHARFGDFVRGPGTALRYLGGLVRGKPQHYLGHNPAGGIAIVALLALGVSAAATGLATYTLGDAYEHVHEVLANVMLALVGVHVAAVVVSSWLHRENLVTAMFSGRKRGAPAEGIARPWRGLGIALLVAVLGFWGWQLSHPADGLGAIATPEGRHGHGGDNDD</sequence>
<evidence type="ECO:0000256" key="2">
    <source>
        <dbReference type="ARBA" id="ARBA00022475"/>
    </source>
</evidence>
<comment type="caution">
    <text evidence="8">The sequence shown here is derived from an EMBL/GenBank/DDBJ whole genome shotgun (WGS) entry which is preliminary data.</text>
</comment>
<dbReference type="PANTHER" id="PTHR30485">
    <property type="entry name" value="NI/FE-HYDROGENASE 1 B-TYPE CYTOCHROME SUBUNIT"/>
    <property type="match status" value="1"/>
</dbReference>
<dbReference type="EMBL" id="JAAQOM010000003">
    <property type="protein sequence ID" value="NIA53382.1"/>
    <property type="molecule type" value="Genomic_DNA"/>
</dbReference>
<keyword evidence="4 6" id="KW-1133">Transmembrane helix</keyword>
<feature type="transmembrane region" description="Helical" evidence="6">
    <location>
        <begin position="45"/>
        <end position="67"/>
    </location>
</feature>
<evidence type="ECO:0000256" key="4">
    <source>
        <dbReference type="ARBA" id="ARBA00022989"/>
    </source>
</evidence>
<dbReference type="Proteomes" id="UP000716322">
    <property type="component" value="Unassembled WGS sequence"/>
</dbReference>
<accession>A0ABX0P8N5</accession>
<name>A0ABX0P8N5_9BURK</name>
<reference evidence="8 9" key="1">
    <citation type="submission" date="2020-03" db="EMBL/GenBank/DDBJ databases">
        <title>Genome sequence of strain Massilia sp. TW-1.</title>
        <authorList>
            <person name="Chaudhary D.K."/>
        </authorList>
    </citation>
    <scope>NUCLEOTIDE SEQUENCE [LARGE SCALE GENOMIC DNA]</scope>
    <source>
        <strain evidence="8 9">TW-1</strain>
    </source>
</reference>
<evidence type="ECO:0000256" key="3">
    <source>
        <dbReference type="ARBA" id="ARBA00022692"/>
    </source>
</evidence>
<keyword evidence="2" id="KW-1003">Cell membrane</keyword>
<keyword evidence="5 6" id="KW-0472">Membrane</keyword>
<evidence type="ECO:0000256" key="5">
    <source>
        <dbReference type="ARBA" id="ARBA00023136"/>
    </source>
</evidence>
<feature type="transmembrane region" description="Helical" evidence="6">
    <location>
        <begin position="140"/>
        <end position="162"/>
    </location>
</feature>
<dbReference type="InterPro" id="IPR016174">
    <property type="entry name" value="Di-haem_cyt_TM"/>
</dbReference>
<gene>
    <name evidence="8" type="ORF">HAV22_06910</name>
</gene>
<proteinExistence type="predicted"/>
<evidence type="ECO:0000259" key="7">
    <source>
        <dbReference type="Pfam" id="PF01292"/>
    </source>
</evidence>
<organism evidence="8 9">
    <name type="scientific">Telluria antibiotica</name>
    <dbReference type="NCBI Taxonomy" id="2717319"/>
    <lineage>
        <taxon>Bacteria</taxon>
        <taxon>Pseudomonadati</taxon>
        <taxon>Pseudomonadota</taxon>
        <taxon>Betaproteobacteria</taxon>
        <taxon>Burkholderiales</taxon>
        <taxon>Oxalobacteraceae</taxon>
        <taxon>Telluria group</taxon>
        <taxon>Telluria</taxon>
    </lineage>
</organism>
<feature type="domain" description="Cytochrome b561 bacterial/Ni-hydrogenase" evidence="7">
    <location>
        <begin position="15"/>
        <end position="174"/>
    </location>
</feature>
<evidence type="ECO:0000313" key="8">
    <source>
        <dbReference type="EMBL" id="NIA53382.1"/>
    </source>
</evidence>
<evidence type="ECO:0000256" key="6">
    <source>
        <dbReference type="SAM" id="Phobius"/>
    </source>
</evidence>
<feature type="transmembrane region" description="Helical" evidence="6">
    <location>
        <begin position="20"/>
        <end position="38"/>
    </location>
</feature>
<dbReference type="InterPro" id="IPR011577">
    <property type="entry name" value="Cyt_b561_bac/Ni-Hgenase"/>
</dbReference>
<comment type="subcellular location">
    <subcellularLocation>
        <location evidence="1">Cell membrane</location>
        <topology evidence="1">Multi-pass membrane protein</topology>
    </subcellularLocation>
</comment>